<dbReference type="EMBL" id="MT144574">
    <property type="protein sequence ID" value="QJA55178.1"/>
    <property type="molecule type" value="Genomic_DNA"/>
</dbReference>
<name>A0A6H2A5X5_9ZZZZ</name>
<protein>
    <submittedName>
        <fullName evidence="1">Uncharacterized protein</fullName>
    </submittedName>
</protein>
<sequence>MPKYKVTIIENYYATREYEVDAPNEKQAQEIAEDLNNDTTTPIEEIHFIEWNVDSIEKLCHACNQPEDDDGRCGCTNEDAN</sequence>
<evidence type="ECO:0000313" key="1">
    <source>
        <dbReference type="EMBL" id="QJA55178.1"/>
    </source>
</evidence>
<gene>
    <name evidence="1" type="ORF">TM448A07631_0011</name>
</gene>
<dbReference type="AlphaFoldDB" id="A0A6H2A5X5"/>
<organism evidence="1">
    <name type="scientific">viral metagenome</name>
    <dbReference type="NCBI Taxonomy" id="1070528"/>
    <lineage>
        <taxon>unclassified sequences</taxon>
        <taxon>metagenomes</taxon>
        <taxon>organismal metagenomes</taxon>
    </lineage>
</organism>
<reference evidence="1" key="1">
    <citation type="submission" date="2020-03" db="EMBL/GenBank/DDBJ databases">
        <title>The deep terrestrial virosphere.</title>
        <authorList>
            <person name="Holmfeldt K."/>
            <person name="Nilsson E."/>
            <person name="Simone D."/>
            <person name="Lopez-Fernandez M."/>
            <person name="Wu X."/>
            <person name="de Brujin I."/>
            <person name="Lundin D."/>
            <person name="Andersson A."/>
            <person name="Bertilsson S."/>
            <person name="Dopson M."/>
        </authorList>
    </citation>
    <scope>NUCLEOTIDE SEQUENCE</scope>
    <source>
        <strain evidence="1">TM448A07631</strain>
    </source>
</reference>
<accession>A0A6H2A5X5</accession>
<proteinExistence type="predicted"/>